<accession>A0ABT8AHU4</accession>
<dbReference type="EMBL" id="JAUFPT010000005">
    <property type="protein sequence ID" value="MDN3569379.1"/>
    <property type="molecule type" value="Genomic_DNA"/>
</dbReference>
<dbReference type="RefSeq" id="WP_238289887.1">
    <property type="nucleotide sequence ID" value="NZ_BPQS01000018.1"/>
</dbReference>
<keyword evidence="1" id="KW-0812">Transmembrane</keyword>
<keyword evidence="1" id="KW-0472">Membrane</keyword>
<proteinExistence type="predicted"/>
<name>A0ABT8AHU4_9HYPH</name>
<organism evidence="2 3">
    <name type="scientific">Methylobacterium longum</name>
    <dbReference type="NCBI Taxonomy" id="767694"/>
    <lineage>
        <taxon>Bacteria</taxon>
        <taxon>Pseudomonadati</taxon>
        <taxon>Pseudomonadota</taxon>
        <taxon>Alphaproteobacteria</taxon>
        <taxon>Hyphomicrobiales</taxon>
        <taxon>Methylobacteriaceae</taxon>
        <taxon>Methylobacterium</taxon>
    </lineage>
</organism>
<feature type="transmembrane region" description="Helical" evidence="1">
    <location>
        <begin position="39"/>
        <end position="59"/>
    </location>
</feature>
<evidence type="ECO:0000313" key="3">
    <source>
        <dbReference type="Proteomes" id="UP001244297"/>
    </source>
</evidence>
<evidence type="ECO:0000256" key="1">
    <source>
        <dbReference type="SAM" id="Phobius"/>
    </source>
</evidence>
<dbReference type="Proteomes" id="UP001244297">
    <property type="component" value="Unassembled WGS sequence"/>
</dbReference>
<evidence type="ECO:0000313" key="2">
    <source>
        <dbReference type="EMBL" id="MDN3569379.1"/>
    </source>
</evidence>
<keyword evidence="3" id="KW-1185">Reference proteome</keyword>
<sequence length="112" mass="12368">MLEAVSHVYSWRLRAGHSDVAVRGAAWTRTTVFPMSRDMLVPLVLAAVFTLGCVSIHGARKYPDAMTLALLLLLGFLATVYVGQHVQLDARHPTWQHEASDLKIPLPAHPVM</sequence>
<reference evidence="3" key="1">
    <citation type="journal article" date="2019" name="Int. J. Syst. Evol. Microbiol.">
        <title>The Global Catalogue of Microorganisms (GCM) 10K type strain sequencing project: providing services to taxonomists for standard genome sequencing and annotation.</title>
        <authorList>
            <consortium name="The Broad Institute Genomics Platform"/>
            <consortium name="The Broad Institute Genome Sequencing Center for Infectious Disease"/>
            <person name="Wu L."/>
            <person name="Ma J."/>
        </authorList>
    </citation>
    <scope>NUCLEOTIDE SEQUENCE [LARGE SCALE GENOMIC DNA]</scope>
    <source>
        <strain evidence="3">CECT 7806</strain>
    </source>
</reference>
<protein>
    <submittedName>
        <fullName evidence="2">Uncharacterized protein</fullName>
    </submittedName>
</protein>
<comment type="caution">
    <text evidence="2">The sequence shown here is derived from an EMBL/GenBank/DDBJ whole genome shotgun (WGS) entry which is preliminary data.</text>
</comment>
<keyword evidence="1" id="KW-1133">Transmembrane helix</keyword>
<gene>
    <name evidence="2" type="ORF">QWZ18_01920</name>
</gene>
<feature type="transmembrane region" description="Helical" evidence="1">
    <location>
        <begin position="65"/>
        <end position="83"/>
    </location>
</feature>